<feature type="region of interest" description="Disordered" evidence="1">
    <location>
        <begin position="79"/>
        <end position="102"/>
    </location>
</feature>
<keyword evidence="3" id="KW-1185">Reference proteome</keyword>
<evidence type="ECO:0000313" key="3">
    <source>
        <dbReference type="Proteomes" id="UP001149079"/>
    </source>
</evidence>
<reference evidence="2" key="2">
    <citation type="journal article" date="2023" name="IMA Fungus">
        <title>Comparative genomic study of the Penicillium genus elucidates a diverse pangenome and 15 lateral gene transfer events.</title>
        <authorList>
            <person name="Petersen C."/>
            <person name="Sorensen T."/>
            <person name="Nielsen M.R."/>
            <person name="Sondergaard T.E."/>
            <person name="Sorensen J.L."/>
            <person name="Fitzpatrick D.A."/>
            <person name="Frisvad J.C."/>
            <person name="Nielsen K.L."/>
        </authorList>
    </citation>
    <scope>NUCLEOTIDE SEQUENCE</scope>
    <source>
        <strain evidence="2">IBT 22155</strain>
    </source>
</reference>
<dbReference type="EMBL" id="JAPQKL010000006">
    <property type="protein sequence ID" value="KAJ5124178.1"/>
    <property type="molecule type" value="Genomic_DNA"/>
</dbReference>
<dbReference type="RefSeq" id="XP_056518577.1">
    <property type="nucleotide sequence ID" value="XM_056668747.1"/>
</dbReference>
<evidence type="ECO:0000313" key="2">
    <source>
        <dbReference type="EMBL" id="KAJ5124178.1"/>
    </source>
</evidence>
<feature type="compositionally biased region" description="Basic and acidic residues" evidence="1">
    <location>
        <begin position="79"/>
        <end position="92"/>
    </location>
</feature>
<gene>
    <name evidence="2" type="ORF">N7515_008003</name>
</gene>
<name>A0A9W9KXF2_9EURO</name>
<protein>
    <submittedName>
        <fullName evidence="2">Uncharacterized protein</fullName>
    </submittedName>
</protein>
<evidence type="ECO:0000256" key="1">
    <source>
        <dbReference type="SAM" id="MobiDB-lite"/>
    </source>
</evidence>
<dbReference type="AlphaFoldDB" id="A0A9W9KXF2"/>
<organism evidence="2 3">
    <name type="scientific">Penicillium bovifimosum</name>
    <dbReference type="NCBI Taxonomy" id="126998"/>
    <lineage>
        <taxon>Eukaryota</taxon>
        <taxon>Fungi</taxon>
        <taxon>Dikarya</taxon>
        <taxon>Ascomycota</taxon>
        <taxon>Pezizomycotina</taxon>
        <taxon>Eurotiomycetes</taxon>
        <taxon>Eurotiomycetidae</taxon>
        <taxon>Eurotiales</taxon>
        <taxon>Aspergillaceae</taxon>
        <taxon>Penicillium</taxon>
    </lineage>
</organism>
<sequence>MISDRQVETSTAPGVAHVPGAVRRPRDENNVDEPCVWSIEVEAVKDSMGDVASSYADSDIKRDIAPIFSRLLAPLKTNDARHPTKLQVEHSRGSGPKLGFYP</sequence>
<reference evidence="2" key="1">
    <citation type="submission" date="2022-11" db="EMBL/GenBank/DDBJ databases">
        <authorList>
            <person name="Petersen C."/>
        </authorList>
    </citation>
    <scope>NUCLEOTIDE SEQUENCE</scope>
    <source>
        <strain evidence="2">IBT 22155</strain>
    </source>
</reference>
<comment type="caution">
    <text evidence="2">The sequence shown here is derived from an EMBL/GenBank/DDBJ whole genome shotgun (WGS) entry which is preliminary data.</text>
</comment>
<dbReference type="Proteomes" id="UP001149079">
    <property type="component" value="Unassembled WGS sequence"/>
</dbReference>
<dbReference type="GeneID" id="81407917"/>
<proteinExistence type="predicted"/>
<accession>A0A9W9KXF2</accession>
<feature type="region of interest" description="Disordered" evidence="1">
    <location>
        <begin position="1"/>
        <end position="29"/>
    </location>
</feature>